<feature type="region of interest" description="Disordered" evidence="1">
    <location>
        <begin position="1"/>
        <end position="23"/>
    </location>
</feature>
<evidence type="ECO:0000313" key="3">
    <source>
        <dbReference type="Proteomes" id="UP000295797"/>
    </source>
</evidence>
<accession>A0AAP9CIJ7</accession>
<sequence length="88" mass="9952">MSKTAKEYLDTQLPEKPDPEHDSGSQFIFAILDFKEIEPDDVTASMKNEIIALAIPRLHLAYPWASAIVPDQMGVNPSGWLMHFKVIR</sequence>
<evidence type="ECO:0000256" key="1">
    <source>
        <dbReference type="SAM" id="MobiDB-lite"/>
    </source>
</evidence>
<proteinExistence type="predicted"/>
<dbReference type="EMBL" id="CP038438">
    <property type="protein sequence ID" value="QBX41428.1"/>
    <property type="molecule type" value="Genomic_DNA"/>
</dbReference>
<name>A0AAP9CIJ7_PSEFL</name>
<dbReference type="RefSeq" id="WP_135295650.1">
    <property type="nucleotide sequence ID" value="NZ_CP038438.1"/>
</dbReference>
<gene>
    <name evidence="2" type="ORF">E4T63_12870</name>
</gene>
<reference evidence="2 3" key="1">
    <citation type="submission" date="2019-03" db="EMBL/GenBank/DDBJ databases">
        <title>Complete genome sequence of the plant growth promoting strain Pseudomonas fluorescens LBUM677.</title>
        <authorList>
            <person name="Novinscak A."/>
            <person name="Joly D."/>
            <person name="Filion M."/>
        </authorList>
    </citation>
    <scope>NUCLEOTIDE SEQUENCE [LARGE SCALE GENOMIC DNA]</scope>
    <source>
        <strain evidence="2 3">LBUM677</strain>
    </source>
</reference>
<organism evidence="2 3">
    <name type="scientific">Pseudomonas fluorescens</name>
    <dbReference type="NCBI Taxonomy" id="294"/>
    <lineage>
        <taxon>Bacteria</taxon>
        <taxon>Pseudomonadati</taxon>
        <taxon>Pseudomonadota</taxon>
        <taxon>Gammaproteobacteria</taxon>
        <taxon>Pseudomonadales</taxon>
        <taxon>Pseudomonadaceae</taxon>
        <taxon>Pseudomonas</taxon>
    </lineage>
</organism>
<evidence type="ECO:0000313" key="2">
    <source>
        <dbReference type="EMBL" id="QBX41428.1"/>
    </source>
</evidence>
<dbReference type="AlphaFoldDB" id="A0AAP9CIJ7"/>
<dbReference type="Proteomes" id="UP000295797">
    <property type="component" value="Chromosome"/>
</dbReference>
<protein>
    <submittedName>
        <fullName evidence="2">Uncharacterized protein</fullName>
    </submittedName>
</protein>